<dbReference type="AlphaFoldDB" id="A0A084VP05"/>
<organism evidence="1">
    <name type="scientific">Anopheles sinensis</name>
    <name type="common">Mosquito</name>
    <dbReference type="NCBI Taxonomy" id="74873"/>
    <lineage>
        <taxon>Eukaryota</taxon>
        <taxon>Metazoa</taxon>
        <taxon>Ecdysozoa</taxon>
        <taxon>Arthropoda</taxon>
        <taxon>Hexapoda</taxon>
        <taxon>Insecta</taxon>
        <taxon>Pterygota</taxon>
        <taxon>Neoptera</taxon>
        <taxon>Endopterygota</taxon>
        <taxon>Diptera</taxon>
        <taxon>Nematocera</taxon>
        <taxon>Culicoidea</taxon>
        <taxon>Culicidae</taxon>
        <taxon>Anophelinae</taxon>
        <taxon>Anopheles</taxon>
    </lineage>
</organism>
<dbReference type="PANTHER" id="PTHR11012">
    <property type="entry name" value="PROTEIN KINASE-LIKE DOMAIN-CONTAINING"/>
    <property type="match status" value="1"/>
</dbReference>
<dbReference type="InterPro" id="IPR004119">
    <property type="entry name" value="EcKL"/>
</dbReference>
<name>A0A084VP05_ANOSI</name>
<dbReference type="InterPro" id="IPR011009">
    <property type="entry name" value="Kinase-like_dom_sf"/>
</dbReference>
<dbReference type="OMA" id="MASECKE"/>
<dbReference type="Pfam" id="PF02958">
    <property type="entry name" value="EcKL"/>
    <property type="match status" value="1"/>
</dbReference>
<evidence type="ECO:0000313" key="3">
    <source>
        <dbReference type="Proteomes" id="UP000030765"/>
    </source>
</evidence>
<dbReference type="Proteomes" id="UP000030765">
    <property type="component" value="Unassembled WGS sequence"/>
</dbReference>
<sequence>MKHIPVEVKLVDFQLARYAPPALDVCTLITSSTLRDFRRNSAPTLLNTYYEMVKELLSTNGNMDIEAVLPRSEFDASCAHFSLAGLIETMLFSHLTLIPKRFAMDLLRSSDDFDSFLRGDEKLRICMRSFSEDITYQNRMTEIFVELIDTYCL</sequence>
<dbReference type="VEuPathDB" id="VectorBase:ASIS020601"/>
<dbReference type="EMBL" id="ATLV01014965">
    <property type="status" value="NOT_ANNOTATED_CDS"/>
    <property type="molecule type" value="Genomic_DNA"/>
</dbReference>
<gene>
    <name evidence="1" type="ORF">ZHAS_00007272</name>
</gene>
<keyword evidence="3" id="KW-1185">Reference proteome</keyword>
<dbReference type="EMBL" id="KE524999">
    <property type="protein sequence ID" value="KFB39699.1"/>
    <property type="molecule type" value="Genomic_DNA"/>
</dbReference>
<dbReference type="PANTHER" id="PTHR11012:SF48">
    <property type="entry name" value="CHK KINASE-LIKE DOMAIN-CONTAINING PROTEIN-RELATED"/>
    <property type="match status" value="1"/>
</dbReference>
<proteinExistence type="predicted"/>
<dbReference type="OrthoDB" id="6334212at2759"/>
<reference evidence="2" key="2">
    <citation type="submission" date="2020-05" db="UniProtKB">
        <authorList>
            <consortium name="EnsemblMetazoa"/>
        </authorList>
    </citation>
    <scope>IDENTIFICATION</scope>
</reference>
<dbReference type="SUPFAM" id="SSF56112">
    <property type="entry name" value="Protein kinase-like (PK-like)"/>
    <property type="match status" value="1"/>
</dbReference>
<dbReference type="VEuPathDB" id="VectorBase:ASIC007272"/>
<dbReference type="EnsemblMetazoa" id="ASIC007272-RA">
    <property type="protein sequence ID" value="ASIC007272-PA"/>
    <property type="gene ID" value="ASIC007272"/>
</dbReference>
<protein>
    <submittedName>
        <fullName evidence="1 2">Uncharacterized protein</fullName>
    </submittedName>
</protein>
<accession>A0A084VP05</accession>
<reference evidence="1 3" key="1">
    <citation type="journal article" date="2014" name="BMC Genomics">
        <title>Genome sequence of Anopheles sinensis provides insight into genetics basis of mosquito competence for malaria parasites.</title>
        <authorList>
            <person name="Zhou D."/>
            <person name="Zhang D."/>
            <person name="Ding G."/>
            <person name="Shi L."/>
            <person name="Hou Q."/>
            <person name="Ye Y."/>
            <person name="Xu Y."/>
            <person name="Zhou H."/>
            <person name="Xiong C."/>
            <person name="Li S."/>
            <person name="Yu J."/>
            <person name="Hong S."/>
            <person name="Yu X."/>
            <person name="Zou P."/>
            <person name="Chen C."/>
            <person name="Chang X."/>
            <person name="Wang W."/>
            <person name="Lv Y."/>
            <person name="Sun Y."/>
            <person name="Ma L."/>
            <person name="Shen B."/>
            <person name="Zhu C."/>
        </authorList>
    </citation>
    <scope>NUCLEOTIDE SEQUENCE [LARGE SCALE GENOMIC DNA]</scope>
</reference>
<evidence type="ECO:0000313" key="1">
    <source>
        <dbReference type="EMBL" id="KFB39699.1"/>
    </source>
</evidence>
<evidence type="ECO:0000313" key="2">
    <source>
        <dbReference type="EnsemblMetazoa" id="ASIC007272-PA"/>
    </source>
</evidence>